<dbReference type="Gene3D" id="1.10.357.10">
    <property type="entry name" value="Tetracycline Repressor, domain 2"/>
    <property type="match status" value="1"/>
</dbReference>
<evidence type="ECO:0000313" key="4">
    <source>
        <dbReference type="EMBL" id="QEE21817.1"/>
    </source>
</evidence>
<dbReference type="Pfam" id="PF00440">
    <property type="entry name" value="TetR_N"/>
    <property type="match status" value="1"/>
</dbReference>
<dbReference type="PANTHER" id="PTHR30055:SF234">
    <property type="entry name" value="HTH-TYPE TRANSCRIPTIONAL REGULATOR BETI"/>
    <property type="match status" value="1"/>
</dbReference>
<dbReference type="Proteomes" id="UP000321062">
    <property type="component" value="Chromosome"/>
</dbReference>
<accession>A0A5B9DRG6</accession>
<dbReference type="SUPFAM" id="SSF46689">
    <property type="entry name" value="Homeodomain-like"/>
    <property type="match status" value="1"/>
</dbReference>
<gene>
    <name evidence="4" type="ORF">FNA67_17225</name>
</gene>
<sequence>MTDTRTKLLAAAQQELVEGHGHLEMQGVARRAQVSVGLAYHHFGSKAGLVAAVVENFYNELDAVAFGGARLVSPTWAGREKERIGLYLRFHYAHPFAPLVVGALSRAPEVLEVEAAFTSRQLADGARMLEAARRDGRVPADIDAHLTIALMIGGIRQALHGVLSGPTRPDPATLTDDIWRFIAAALRLEDDDEIQPPVPSP</sequence>
<proteinExistence type="predicted"/>
<evidence type="ECO:0000256" key="2">
    <source>
        <dbReference type="ARBA" id="ARBA00023125"/>
    </source>
</evidence>
<dbReference type="GO" id="GO:0003700">
    <property type="term" value="F:DNA-binding transcription factor activity"/>
    <property type="evidence" value="ECO:0007669"/>
    <property type="project" value="TreeGrafter"/>
</dbReference>
<dbReference type="GO" id="GO:0000976">
    <property type="term" value="F:transcription cis-regulatory region binding"/>
    <property type="evidence" value="ECO:0007669"/>
    <property type="project" value="TreeGrafter"/>
</dbReference>
<keyword evidence="3" id="KW-0804">Transcription</keyword>
<dbReference type="InterPro" id="IPR001647">
    <property type="entry name" value="HTH_TetR"/>
</dbReference>
<name>A0A5B9DRG6_9HYPH</name>
<protein>
    <submittedName>
        <fullName evidence="4">TetR/AcrR family transcriptional regulator</fullName>
    </submittedName>
</protein>
<dbReference type="EMBL" id="CP041690">
    <property type="protein sequence ID" value="QEE21817.1"/>
    <property type="molecule type" value="Genomic_DNA"/>
</dbReference>
<evidence type="ECO:0000256" key="1">
    <source>
        <dbReference type="ARBA" id="ARBA00023015"/>
    </source>
</evidence>
<dbReference type="KEGG" id="yti:FNA67_17225"/>
<dbReference type="OrthoDB" id="9805134at2"/>
<dbReference type="InterPro" id="IPR036271">
    <property type="entry name" value="Tet_transcr_reg_TetR-rel_C_sf"/>
</dbReference>
<dbReference type="SUPFAM" id="SSF48498">
    <property type="entry name" value="Tetracyclin repressor-like, C-terminal domain"/>
    <property type="match status" value="1"/>
</dbReference>
<organism evidence="4 5">
    <name type="scientific">Paradevosia tibetensis</name>
    <dbReference type="NCBI Taxonomy" id="1447062"/>
    <lineage>
        <taxon>Bacteria</taxon>
        <taxon>Pseudomonadati</taxon>
        <taxon>Pseudomonadota</taxon>
        <taxon>Alphaproteobacteria</taxon>
        <taxon>Hyphomicrobiales</taxon>
        <taxon>Devosiaceae</taxon>
        <taxon>Paradevosia</taxon>
    </lineage>
</organism>
<evidence type="ECO:0000256" key="3">
    <source>
        <dbReference type="ARBA" id="ARBA00023163"/>
    </source>
</evidence>
<keyword evidence="2" id="KW-0238">DNA-binding</keyword>
<dbReference type="PROSITE" id="PS50977">
    <property type="entry name" value="HTH_TETR_2"/>
    <property type="match status" value="1"/>
</dbReference>
<reference evidence="4 5" key="1">
    <citation type="journal article" date="2015" name="Int. J. Syst. Evol. Microbiol.">
        <title>Youhaiella tibetensis gen. nov., sp. nov., isolated from subsurface sediment.</title>
        <authorList>
            <person name="Wang Y.X."/>
            <person name="Huang F.Q."/>
            <person name="Nogi Y."/>
            <person name="Pang S.J."/>
            <person name="Wang P.K."/>
            <person name="Lv J."/>
        </authorList>
    </citation>
    <scope>NUCLEOTIDE SEQUENCE [LARGE SCALE GENOMIC DNA]</scope>
    <source>
        <strain evidence="5">fig4</strain>
    </source>
</reference>
<keyword evidence="1" id="KW-0805">Transcription regulation</keyword>
<dbReference type="InterPro" id="IPR009057">
    <property type="entry name" value="Homeodomain-like_sf"/>
</dbReference>
<dbReference type="InterPro" id="IPR050109">
    <property type="entry name" value="HTH-type_TetR-like_transc_reg"/>
</dbReference>
<dbReference type="AlphaFoldDB" id="A0A5B9DRG6"/>
<dbReference type="RefSeq" id="WP_147657200.1">
    <property type="nucleotide sequence ID" value="NZ_BMFM01000002.1"/>
</dbReference>
<evidence type="ECO:0000313" key="5">
    <source>
        <dbReference type="Proteomes" id="UP000321062"/>
    </source>
</evidence>
<keyword evidence="5" id="KW-1185">Reference proteome</keyword>
<dbReference type="PANTHER" id="PTHR30055">
    <property type="entry name" value="HTH-TYPE TRANSCRIPTIONAL REGULATOR RUTR"/>
    <property type="match status" value="1"/>
</dbReference>